<reference evidence="2" key="2">
    <citation type="submission" date="2023-04" db="EMBL/GenBank/DDBJ databases">
        <title>'Rhodoalgimonas zhirmunskyi' gen. nov., isolated from a red alga.</title>
        <authorList>
            <person name="Nedashkovskaya O.I."/>
            <person name="Otstavnykh N.Y."/>
            <person name="Bystritskaya E.P."/>
            <person name="Balabanova L.A."/>
            <person name="Isaeva M.P."/>
        </authorList>
    </citation>
    <scope>NUCLEOTIDE SEQUENCE</scope>
    <source>
        <strain evidence="2">10Alg 79</strain>
    </source>
</reference>
<evidence type="ECO:0000259" key="1">
    <source>
        <dbReference type="Pfam" id="PF05099"/>
    </source>
</evidence>
<dbReference type="AlphaFoldDB" id="A0AAJ1U7J4"/>
<dbReference type="EMBL" id="JANFFA010000001">
    <property type="protein sequence ID" value="MDQ2092503.1"/>
    <property type="molecule type" value="Genomic_DNA"/>
</dbReference>
<protein>
    <submittedName>
        <fullName evidence="2">TerB family tellurite resistance protein</fullName>
    </submittedName>
</protein>
<organism evidence="2 3">
    <name type="scientific">Rhodalgimonas zhirmunskyi</name>
    <dbReference type="NCBI Taxonomy" id="2964767"/>
    <lineage>
        <taxon>Bacteria</taxon>
        <taxon>Pseudomonadati</taxon>
        <taxon>Pseudomonadota</taxon>
        <taxon>Alphaproteobacteria</taxon>
        <taxon>Rhodobacterales</taxon>
        <taxon>Roseobacteraceae</taxon>
        <taxon>Rhodalgimonas</taxon>
    </lineage>
</organism>
<sequence>MPIVKRILQAFSHPEPAPLPAPDAKHALGALMVRVAKSDATYRVEEIQRIDRILARANHIGPIEAAQMRAICEKLEHAAPDTDEFARLIRETVSHEGRFETLKALWAVLLADGVERPEEVTTINSLRSALGMSEADSNAARGAVSGG</sequence>
<gene>
    <name evidence="2" type="ORF">NOI20_00090</name>
</gene>
<comment type="caution">
    <text evidence="2">The sequence shown here is derived from an EMBL/GenBank/DDBJ whole genome shotgun (WGS) entry which is preliminary data.</text>
</comment>
<dbReference type="Gene3D" id="1.10.3680.10">
    <property type="entry name" value="TerB-like"/>
    <property type="match status" value="1"/>
</dbReference>
<feature type="domain" description="Co-chaperone DjlA N-terminal" evidence="1">
    <location>
        <begin position="27"/>
        <end position="141"/>
    </location>
</feature>
<evidence type="ECO:0000313" key="3">
    <source>
        <dbReference type="Proteomes" id="UP001227162"/>
    </source>
</evidence>
<evidence type="ECO:0000313" key="2">
    <source>
        <dbReference type="EMBL" id="MDQ2092503.1"/>
    </source>
</evidence>
<accession>A0AAJ1U7J4</accession>
<dbReference type="Pfam" id="PF05099">
    <property type="entry name" value="TerB"/>
    <property type="match status" value="1"/>
</dbReference>
<reference evidence="2" key="1">
    <citation type="submission" date="2022-07" db="EMBL/GenBank/DDBJ databases">
        <authorList>
            <person name="Otstavnykh N."/>
            <person name="Isaeva M."/>
            <person name="Bystritskaya E."/>
        </authorList>
    </citation>
    <scope>NUCLEOTIDE SEQUENCE</scope>
    <source>
        <strain evidence="2">10Alg 79</strain>
    </source>
</reference>
<proteinExistence type="predicted"/>
<keyword evidence="3" id="KW-1185">Reference proteome</keyword>
<name>A0AAJ1U7J4_9RHOB</name>
<dbReference type="InterPro" id="IPR007791">
    <property type="entry name" value="DjlA_N"/>
</dbReference>
<dbReference type="InterPro" id="IPR029024">
    <property type="entry name" value="TerB-like"/>
</dbReference>
<dbReference type="RefSeq" id="WP_317624129.1">
    <property type="nucleotide sequence ID" value="NZ_JANFFA010000001.1"/>
</dbReference>
<dbReference type="Proteomes" id="UP001227162">
    <property type="component" value="Unassembled WGS sequence"/>
</dbReference>
<dbReference type="CDD" id="cd07313">
    <property type="entry name" value="terB_like_2"/>
    <property type="match status" value="1"/>
</dbReference>
<dbReference type="SUPFAM" id="SSF158682">
    <property type="entry name" value="TerB-like"/>
    <property type="match status" value="1"/>
</dbReference>